<keyword evidence="3" id="KW-0732">Signal</keyword>
<feature type="region of interest" description="Disordered" evidence="10">
    <location>
        <begin position="268"/>
        <end position="296"/>
    </location>
</feature>
<dbReference type="Pfam" id="PF00193">
    <property type="entry name" value="Xlink"/>
    <property type="match status" value="1"/>
</dbReference>
<name>A0A8C8VQP9_9SAUR</name>
<dbReference type="AlphaFoldDB" id="A0A8C8VQP9"/>
<dbReference type="Ensembl" id="ENSPCET00000026581.1">
    <property type="protein sequence ID" value="ENSPCEP00000025723.1"/>
    <property type="gene ID" value="ENSPCEG00000019360.1"/>
</dbReference>
<reference evidence="13" key="2">
    <citation type="submission" date="2025-09" db="UniProtKB">
        <authorList>
            <consortium name="Ensembl"/>
        </authorList>
    </citation>
    <scope>IDENTIFICATION</scope>
</reference>
<comment type="caution">
    <text evidence="9">Lacks conserved residue(s) required for the propagation of feature annotation.</text>
</comment>
<dbReference type="PANTHER" id="PTHR10225:SF2">
    <property type="entry name" value="LYMPHATIC VESSEL ENDOTHELIAL HYALURONIC ACID RECEPTOR 1"/>
    <property type="match status" value="1"/>
</dbReference>
<evidence type="ECO:0000256" key="9">
    <source>
        <dbReference type="PROSITE-ProRule" id="PRU00323"/>
    </source>
</evidence>
<proteinExistence type="predicted"/>
<sequence length="309" mass="34070">MIMGSYSGVALVLFSIWIMKFIAQGTFSVEDLTVPACRIAGIALISRPKKLNFSEAAHACSQLGLQLAKRTQVKKAWSHGFETCSYGWVADKWTVISRQSPNPKCGQNKTGVVDWNVSLNRGFSGYCFNSSDTWINSCIPEPNSTLIPSTVTEINSSSATSSQGITKMPKATELPKIKKPHMICVMETILTTIQTTVESQEEMAVPNGNHAAFRNDNVVFGDVPTALLVLALFFFIAFVVLAICYIKKYNDTCPFSNKNQQQEMIETKVIKEPNSSDKVPEKEPKNNGKKAEELQTKPEATVKCVEAEV</sequence>
<dbReference type="GO" id="GO:0005886">
    <property type="term" value="C:plasma membrane"/>
    <property type="evidence" value="ECO:0007669"/>
    <property type="project" value="TreeGrafter"/>
</dbReference>
<evidence type="ECO:0000313" key="13">
    <source>
        <dbReference type="Ensembl" id="ENSPCEP00000025723.1"/>
    </source>
</evidence>
<dbReference type="Proteomes" id="UP000694393">
    <property type="component" value="Unplaced"/>
</dbReference>
<evidence type="ECO:0000256" key="6">
    <source>
        <dbReference type="ARBA" id="ARBA00023157"/>
    </source>
</evidence>
<dbReference type="InterPro" id="IPR000538">
    <property type="entry name" value="Link_dom"/>
</dbReference>
<dbReference type="GO" id="GO:0004888">
    <property type="term" value="F:transmembrane signaling receptor activity"/>
    <property type="evidence" value="ECO:0007669"/>
    <property type="project" value="TreeGrafter"/>
</dbReference>
<dbReference type="InterPro" id="IPR016186">
    <property type="entry name" value="C-type_lectin-like/link_sf"/>
</dbReference>
<evidence type="ECO:0000256" key="11">
    <source>
        <dbReference type="SAM" id="Phobius"/>
    </source>
</evidence>
<evidence type="ECO:0000256" key="8">
    <source>
        <dbReference type="ARBA" id="ARBA00023180"/>
    </source>
</evidence>
<dbReference type="Gene3D" id="3.10.100.10">
    <property type="entry name" value="Mannose-Binding Protein A, subunit A"/>
    <property type="match status" value="1"/>
</dbReference>
<feature type="disulfide bond" evidence="9">
    <location>
        <begin position="84"/>
        <end position="105"/>
    </location>
</feature>
<evidence type="ECO:0000256" key="10">
    <source>
        <dbReference type="SAM" id="MobiDB-lite"/>
    </source>
</evidence>
<keyword evidence="6 9" id="KW-1015">Disulfide bond</keyword>
<keyword evidence="7" id="KW-0675">Receptor</keyword>
<dbReference type="GO" id="GO:0007155">
    <property type="term" value="P:cell adhesion"/>
    <property type="evidence" value="ECO:0007669"/>
    <property type="project" value="InterPro"/>
</dbReference>
<dbReference type="InterPro" id="IPR043210">
    <property type="entry name" value="CD44_antigen-like"/>
</dbReference>
<accession>A0A8C8VQP9</accession>
<evidence type="ECO:0000259" key="12">
    <source>
        <dbReference type="PROSITE" id="PS50963"/>
    </source>
</evidence>
<keyword evidence="5 11" id="KW-0472">Membrane</keyword>
<dbReference type="SMART" id="SM00445">
    <property type="entry name" value="LINK"/>
    <property type="match status" value="1"/>
</dbReference>
<evidence type="ECO:0000256" key="3">
    <source>
        <dbReference type="ARBA" id="ARBA00022729"/>
    </source>
</evidence>
<dbReference type="GO" id="GO:0005540">
    <property type="term" value="F:hyaluronic acid binding"/>
    <property type="evidence" value="ECO:0007669"/>
    <property type="project" value="InterPro"/>
</dbReference>
<keyword evidence="4 11" id="KW-1133">Transmembrane helix</keyword>
<evidence type="ECO:0000313" key="14">
    <source>
        <dbReference type="Proteomes" id="UP000694393"/>
    </source>
</evidence>
<dbReference type="SUPFAM" id="SSF56436">
    <property type="entry name" value="C-type lectin-like"/>
    <property type="match status" value="1"/>
</dbReference>
<dbReference type="InterPro" id="IPR016187">
    <property type="entry name" value="CTDL_fold"/>
</dbReference>
<evidence type="ECO:0000256" key="7">
    <source>
        <dbReference type="ARBA" id="ARBA00023170"/>
    </source>
</evidence>
<dbReference type="PROSITE" id="PS50963">
    <property type="entry name" value="LINK_2"/>
    <property type="match status" value="1"/>
</dbReference>
<dbReference type="PANTHER" id="PTHR10225">
    <property type="entry name" value="HYALURONAN RECEPTOR"/>
    <property type="match status" value="1"/>
</dbReference>
<feature type="transmembrane region" description="Helical" evidence="11">
    <location>
        <begin position="226"/>
        <end position="246"/>
    </location>
</feature>
<reference evidence="13" key="1">
    <citation type="submission" date="2025-08" db="UniProtKB">
        <authorList>
            <consortium name="Ensembl"/>
        </authorList>
    </citation>
    <scope>IDENTIFICATION</scope>
</reference>
<comment type="subcellular location">
    <subcellularLocation>
        <location evidence="1">Membrane</location>
        <topology evidence="1">Single-pass membrane protein</topology>
    </subcellularLocation>
</comment>
<organism evidence="13 14">
    <name type="scientific">Pelusios castaneus</name>
    <name type="common">West African mud turtle</name>
    <dbReference type="NCBI Taxonomy" id="367368"/>
    <lineage>
        <taxon>Eukaryota</taxon>
        <taxon>Metazoa</taxon>
        <taxon>Chordata</taxon>
        <taxon>Craniata</taxon>
        <taxon>Vertebrata</taxon>
        <taxon>Euteleostomi</taxon>
        <taxon>Archelosauria</taxon>
        <taxon>Testudinata</taxon>
        <taxon>Testudines</taxon>
        <taxon>Pleurodira</taxon>
        <taxon>Pelomedusidae</taxon>
        <taxon>Pelusios</taxon>
    </lineage>
</organism>
<feature type="domain" description="Link" evidence="12">
    <location>
        <begin position="41"/>
        <end position="129"/>
    </location>
</feature>
<keyword evidence="2 11" id="KW-0812">Transmembrane</keyword>
<keyword evidence="8" id="KW-0325">Glycoprotein</keyword>
<keyword evidence="14" id="KW-1185">Reference proteome</keyword>
<evidence type="ECO:0000256" key="2">
    <source>
        <dbReference type="ARBA" id="ARBA00022692"/>
    </source>
</evidence>
<evidence type="ECO:0000256" key="5">
    <source>
        <dbReference type="ARBA" id="ARBA00023136"/>
    </source>
</evidence>
<evidence type="ECO:0000256" key="1">
    <source>
        <dbReference type="ARBA" id="ARBA00004167"/>
    </source>
</evidence>
<protein>
    <submittedName>
        <fullName evidence="13">Lymphatic vessel endothelial hyaluronan receptor 1</fullName>
    </submittedName>
</protein>
<evidence type="ECO:0000256" key="4">
    <source>
        <dbReference type="ARBA" id="ARBA00022989"/>
    </source>
</evidence>